<reference evidence="1 2" key="1">
    <citation type="submission" date="2019-05" db="EMBL/GenBank/DDBJ databases">
        <title>Another draft genome of Portunus trituberculatus and its Hox gene families provides insights of decapod evolution.</title>
        <authorList>
            <person name="Jeong J.-H."/>
            <person name="Song I."/>
            <person name="Kim S."/>
            <person name="Choi T."/>
            <person name="Kim D."/>
            <person name="Ryu S."/>
            <person name="Kim W."/>
        </authorList>
    </citation>
    <scope>NUCLEOTIDE SEQUENCE [LARGE SCALE GENOMIC DNA]</scope>
    <source>
        <tissue evidence="1">Muscle</tissue>
    </source>
</reference>
<dbReference type="Proteomes" id="UP000324222">
    <property type="component" value="Unassembled WGS sequence"/>
</dbReference>
<organism evidence="1 2">
    <name type="scientific">Portunus trituberculatus</name>
    <name type="common">Swimming crab</name>
    <name type="synonym">Neptunus trituberculatus</name>
    <dbReference type="NCBI Taxonomy" id="210409"/>
    <lineage>
        <taxon>Eukaryota</taxon>
        <taxon>Metazoa</taxon>
        <taxon>Ecdysozoa</taxon>
        <taxon>Arthropoda</taxon>
        <taxon>Crustacea</taxon>
        <taxon>Multicrustacea</taxon>
        <taxon>Malacostraca</taxon>
        <taxon>Eumalacostraca</taxon>
        <taxon>Eucarida</taxon>
        <taxon>Decapoda</taxon>
        <taxon>Pleocyemata</taxon>
        <taxon>Brachyura</taxon>
        <taxon>Eubrachyura</taxon>
        <taxon>Portunoidea</taxon>
        <taxon>Portunidae</taxon>
        <taxon>Portuninae</taxon>
        <taxon>Portunus</taxon>
    </lineage>
</organism>
<evidence type="ECO:0000313" key="2">
    <source>
        <dbReference type="Proteomes" id="UP000324222"/>
    </source>
</evidence>
<gene>
    <name evidence="1" type="ORF">E2C01_034192</name>
</gene>
<sequence length="160" mass="17746">MTRKEVKVLKSGPRYVGGSPVLITIYNDSPSSFVLLSPVCYPRAWVAATLASGETAGRIETLWNTCQFMGDRQAAENYLQTSRATKRPLRPSFSCVQQRQHYSGHLASGIFFLRMPDSDLLGGDCRAVSLVDGKQDVRMVEEIQGRLTDRTPLVPAVKVR</sequence>
<keyword evidence="2" id="KW-1185">Reference proteome</keyword>
<name>A0A5B7F5Y6_PORTR</name>
<dbReference type="EMBL" id="VSRR010004760">
    <property type="protein sequence ID" value="MPC40629.1"/>
    <property type="molecule type" value="Genomic_DNA"/>
</dbReference>
<dbReference type="AlphaFoldDB" id="A0A5B7F5Y6"/>
<proteinExistence type="predicted"/>
<protein>
    <submittedName>
        <fullName evidence="1">Uncharacterized protein</fullName>
    </submittedName>
</protein>
<evidence type="ECO:0000313" key="1">
    <source>
        <dbReference type="EMBL" id="MPC40629.1"/>
    </source>
</evidence>
<comment type="caution">
    <text evidence="1">The sequence shown here is derived from an EMBL/GenBank/DDBJ whole genome shotgun (WGS) entry which is preliminary data.</text>
</comment>
<accession>A0A5B7F5Y6</accession>